<name>A0A1I2A2Q8_9BACI</name>
<dbReference type="InterPro" id="IPR011033">
    <property type="entry name" value="PRC_barrel-like_sf"/>
</dbReference>
<dbReference type="SUPFAM" id="SSF50346">
    <property type="entry name" value="PRC-barrel domain"/>
    <property type="match status" value="1"/>
</dbReference>
<organism evidence="3 4">
    <name type="scientific">Alteribacillus iranensis</name>
    <dbReference type="NCBI Taxonomy" id="930128"/>
    <lineage>
        <taxon>Bacteria</taxon>
        <taxon>Bacillati</taxon>
        <taxon>Bacillota</taxon>
        <taxon>Bacilli</taxon>
        <taxon>Bacillales</taxon>
        <taxon>Bacillaceae</taxon>
        <taxon>Alteribacillus</taxon>
    </lineage>
</organism>
<feature type="region of interest" description="Disordered" evidence="1">
    <location>
        <begin position="1"/>
        <end position="21"/>
    </location>
</feature>
<evidence type="ECO:0000256" key="1">
    <source>
        <dbReference type="SAM" id="MobiDB-lite"/>
    </source>
</evidence>
<dbReference type="PANTHER" id="PTHR40061:SF1">
    <property type="entry name" value="SPORULATION PROTEIN YLMC-RELATED"/>
    <property type="match status" value="1"/>
</dbReference>
<dbReference type="EMBL" id="FONT01000001">
    <property type="protein sequence ID" value="SFE38067.1"/>
    <property type="molecule type" value="Genomic_DNA"/>
</dbReference>
<dbReference type="PANTHER" id="PTHR40061">
    <property type="entry name" value="SPORULATION PROTEIN YLMC-RELATED"/>
    <property type="match status" value="1"/>
</dbReference>
<keyword evidence="4" id="KW-1185">Reference proteome</keyword>
<protein>
    <submittedName>
        <fullName evidence="3">Sporulation protein, YlmC/YmxH family</fullName>
    </submittedName>
</protein>
<evidence type="ECO:0000313" key="4">
    <source>
        <dbReference type="Proteomes" id="UP000199516"/>
    </source>
</evidence>
<dbReference type="InterPro" id="IPR014238">
    <property type="entry name" value="Spore_YlmC/YmxH"/>
</dbReference>
<feature type="domain" description="PRC-barrel" evidence="2">
    <location>
        <begin position="1"/>
        <end position="75"/>
    </location>
</feature>
<evidence type="ECO:0000313" key="3">
    <source>
        <dbReference type="EMBL" id="SFE38067.1"/>
    </source>
</evidence>
<reference evidence="3 4" key="1">
    <citation type="submission" date="2016-10" db="EMBL/GenBank/DDBJ databases">
        <authorList>
            <person name="de Groot N.N."/>
        </authorList>
    </citation>
    <scope>NUCLEOTIDE SEQUENCE [LARGE SCALE GENOMIC DNA]</scope>
    <source>
        <strain evidence="3 4">DSM 23995</strain>
    </source>
</reference>
<dbReference type="Gene3D" id="2.30.30.240">
    <property type="entry name" value="PRC-barrel domain"/>
    <property type="match status" value="1"/>
</dbReference>
<dbReference type="Pfam" id="PF05239">
    <property type="entry name" value="PRC"/>
    <property type="match status" value="1"/>
</dbReference>
<dbReference type="AlphaFoldDB" id="A0A1I2A2Q8"/>
<evidence type="ECO:0000259" key="2">
    <source>
        <dbReference type="Pfam" id="PF05239"/>
    </source>
</evidence>
<dbReference type="Proteomes" id="UP000199516">
    <property type="component" value="Unassembled WGS sequence"/>
</dbReference>
<dbReference type="NCBIfam" id="TIGR02888">
    <property type="entry name" value="spore_YlmC_YmxH"/>
    <property type="match status" value="1"/>
</dbReference>
<dbReference type="RefSeq" id="WP_091657148.1">
    <property type="nucleotide sequence ID" value="NZ_FONT01000001.1"/>
</dbReference>
<dbReference type="STRING" id="930128.SAMN05192532_101616"/>
<gene>
    <name evidence="3" type="ORF">SAMN05192532_101616</name>
</gene>
<proteinExistence type="predicted"/>
<accession>A0A1I2A2Q8</accession>
<feature type="compositionally biased region" description="Basic and acidic residues" evidence="1">
    <location>
        <begin position="1"/>
        <end position="16"/>
    </location>
</feature>
<sequence>MRLRDISSREVIDRSHGQKLGTPGALDVVIDETTGSIKEFVFPTSPALPFKKRQKEWSVPWDNIEQIGEDFIIIRS</sequence>
<dbReference type="InterPro" id="IPR027275">
    <property type="entry name" value="PRC-brl_dom"/>
</dbReference>
<dbReference type="OrthoDB" id="2468688at2"/>